<organism evidence="1 2">
    <name type="scientific">Bionectria ochroleuca</name>
    <name type="common">Gliocladium roseum</name>
    <dbReference type="NCBI Taxonomy" id="29856"/>
    <lineage>
        <taxon>Eukaryota</taxon>
        <taxon>Fungi</taxon>
        <taxon>Dikarya</taxon>
        <taxon>Ascomycota</taxon>
        <taxon>Pezizomycotina</taxon>
        <taxon>Sordariomycetes</taxon>
        <taxon>Hypocreomycetidae</taxon>
        <taxon>Hypocreales</taxon>
        <taxon>Bionectriaceae</taxon>
        <taxon>Clonostachys</taxon>
    </lineage>
</organism>
<accession>A0ABY6V0K5</accession>
<proteinExistence type="predicted"/>
<reference evidence="1 2" key="1">
    <citation type="submission" date="2019-06" db="EMBL/GenBank/DDBJ databases">
        <authorList>
            <person name="Broberg M."/>
        </authorList>
    </citation>
    <scope>NUCLEOTIDE SEQUENCE [LARGE SCALE GENOMIC DNA]</scope>
</reference>
<name>A0ABY6V0K5_BIOOC</name>
<dbReference type="Proteomes" id="UP000766486">
    <property type="component" value="Unassembled WGS sequence"/>
</dbReference>
<dbReference type="EMBL" id="CABFNS010000937">
    <property type="protein sequence ID" value="VUC37268.1"/>
    <property type="molecule type" value="Genomic_DNA"/>
</dbReference>
<protein>
    <submittedName>
        <fullName evidence="1">Uncharacterized protein</fullName>
    </submittedName>
</protein>
<evidence type="ECO:0000313" key="1">
    <source>
        <dbReference type="EMBL" id="VUC37268.1"/>
    </source>
</evidence>
<sequence>MTRRMITSNWRRLVHYRRLFDDAQPRGCRECAASIDASLLALDGPELIARPQSRASFSSLSLREMAVVGKTITERTSDFDGILAIAPAINWDGLMMMGLYLYVVITAEGDIAPACVCSAFKSYTTAFCNAVHEAIEGLYGIFETANLMQRAQLPHRYTLSPGKNLQPDYRRVCHVERYEVEVCPNARKPTFSN</sequence>
<comment type="caution">
    <text evidence="1">The sequence shown here is derived from an EMBL/GenBank/DDBJ whole genome shotgun (WGS) entry which is preliminary data.</text>
</comment>
<gene>
    <name evidence="1" type="ORF">CLO192961_LOCUS466337</name>
</gene>
<keyword evidence="2" id="KW-1185">Reference proteome</keyword>
<evidence type="ECO:0000313" key="2">
    <source>
        <dbReference type="Proteomes" id="UP000766486"/>
    </source>
</evidence>